<feature type="coiled-coil region" evidence="1">
    <location>
        <begin position="72"/>
        <end position="197"/>
    </location>
</feature>
<dbReference type="EMBL" id="GDKF01002059">
    <property type="protein sequence ID" value="JAT76563.1"/>
    <property type="molecule type" value="Transcribed_RNA"/>
</dbReference>
<reference evidence="3" key="1">
    <citation type="submission" date="2015-08" db="EMBL/GenBank/DDBJ databases">
        <authorList>
            <person name="Babu N.S."/>
            <person name="Beckwith C.J."/>
            <person name="Beseler K.G."/>
            <person name="Brison A."/>
            <person name="Carone J.V."/>
            <person name="Caskin T.P."/>
            <person name="Diamond M."/>
            <person name="Durham M.E."/>
            <person name="Foxe J.M."/>
            <person name="Go M."/>
            <person name="Henderson B.A."/>
            <person name="Jones I.B."/>
            <person name="McGettigan J.A."/>
            <person name="Micheletti S.J."/>
            <person name="Nasrallah M.E."/>
            <person name="Ortiz D."/>
            <person name="Piller C.R."/>
            <person name="Privatt S.R."/>
            <person name="Schneider S.L."/>
            <person name="Sharp S."/>
            <person name="Smith T.C."/>
            <person name="Stanton J.D."/>
            <person name="Ullery H.E."/>
            <person name="Wilson R.J."/>
            <person name="Serrano M.G."/>
            <person name="Buck G."/>
            <person name="Lee V."/>
            <person name="Wang Y."/>
            <person name="Carvalho R."/>
            <person name="Voegtly L."/>
            <person name="Shi R."/>
            <person name="Duckworth R."/>
            <person name="Johnson A."/>
            <person name="Loviza R."/>
            <person name="Walstead R."/>
            <person name="Shah Z."/>
            <person name="Kiflezghi M."/>
            <person name="Wade K."/>
            <person name="Ball S.L."/>
            <person name="Bradley K.W."/>
            <person name="Asai D.J."/>
            <person name="Bowman C.A."/>
            <person name="Russell D.A."/>
            <person name="Pope W.H."/>
            <person name="Jacobs-Sera D."/>
            <person name="Hendrix R.W."/>
            <person name="Hatfull G.F."/>
        </authorList>
    </citation>
    <scope>NUCLEOTIDE SEQUENCE</scope>
</reference>
<proteinExistence type="predicted"/>
<organism evidence="3">
    <name type="scientific">Auxenochlorella protothecoides</name>
    <name type="common">Green microalga</name>
    <name type="synonym">Chlorella protothecoides</name>
    <dbReference type="NCBI Taxonomy" id="3075"/>
    <lineage>
        <taxon>Eukaryota</taxon>
        <taxon>Viridiplantae</taxon>
        <taxon>Chlorophyta</taxon>
        <taxon>core chlorophytes</taxon>
        <taxon>Trebouxiophyceae</taxon>
        <taxon>Chlorellales</taxon>
        <taxon>Chlorellaceae</taxon>
        <taxon>Auxenochlorella</taxon>
    </lineage>
</organism>
<feature type="compositionally biased region" description="Low complexity" evidence="2">
    <location>
        <begin position="1"/>
        <end position="10"/>
    </location>
</feature>
<evidence type="ECO:0000313" key="3">
    <source>
        <dbReference type="EMBL" id="JAT76563.1"/>
    </source>
</evidence>
<feature type="region of interest" description="Disordered" evidence="2">
    <location>
        <begin position="755"/>
        <end position="775"/>
    </location>
</feature>
<sequence>MLPSESGHSSSETDSKHLHNVLSGTDSSSALPTSPHLWHRGDSDDASHAFEELKHTHALLSEHVGRIQVAERAQHAETIRAHQDQLAALAQQVQRGAILSSGTREDAQALRAQLAQVQATYSSIRDEKAAAQQSLDRWRQEQVTAESARRECWAQLCGAQSLLEAADAEARTCKETMHALQHRAAAVQEQLLDVRSEGRNRGADLLQAAQGEAGLRAQLAEAGAAGDKIRSSPVTAWQLRGATAEGRTLNGKLEMQRVRELTCLRRHRAVKGEQGRIQAGLKSLGQQRVAALAALHLICGARRTGRAGRQALEDAATIHRLAAETQAAWAEAHRLAKLGSHRHCQGLGSEWDTLSVMGAGLAAGTAALRLLENKRNEMVCRRDAVMAHAASLSTLGAAATAQREALRVQLAQVRAWRDMVLRNAEETGSASQALLERIQDSCQAALRMGEQLGNKRQALNEAEARGAQTHAEARRVQADILAAAAAGDAAVHETLTVHKALQAQQDALDMVLTQLHAASQRADREDARTAALRTRLQAQGAWQSQWDAGIRSGAEAAESAEKWLRHLETIVLHGLARLQRLERHLAALRCLGGNHERGLEVERGKLSRASRDLDEALGQHRTAACQGLQERPWKLLSVQGVRSVGGSSAPAPDLERQAADLEARLTGAEVAGSRLTARLEDVSAKVKALEAYQGARSGQQCKAAREPRIDLDAQLRTAKSSLVQAQLKASQLAQDIDLLREALSAALSVQARPELPSASSCTPVPTRPTDEKVQVSPELKRPGNILDMTGLPHSGSEGSGAGLAVCMPTLRATLVPYGIRSRTRKS</sequence>
<gene>
    <name evidence="3" type="ORF">g.62966</name>
</gene>
<feature type="region of interest" description="Disordered" evidence="2">
    <location>
        <begin position="1"/>
        <end position="43"/>
    </location>
</feature>
<evidence type="ECO:0000256" key="1">
    <source>
        <dbReference type="SAM" id="Coils"/>
    </source>
</evidence>
<keyword evidence="1" id="KW-0175">Coiled coil</keyword>
<feature type="compositionally biased region" description="Polar residues" evidence="2">
    <location>
        <begin position="22"/>
        <end position="32"/>
    </location>
</feature>
<accession>A0A1D2AC88</accession>
<dbReference type="AlphaFoldDB" id="A0A1D2AC88"/>
<name>A0A1D2AC88_AUXPR</name>
<evidence type="ECO:0000256" key="2">
    <source>
        <dbReference type="SAM" id="MobiDB-lite"/>
    </source>
</evidence>
<protein>
    <submittedName>
        <fullName evidence="3">Uncharacterized protein</fullName>
    </submittedName>
</protein>